<dbReference type="PANTHER" id="PTHR42928">
    <property type="entry name" value="TRICARBOXYLATE-BINDING PROTEIN"/>
    <property type="match status" value="1"/>
</dbReference>
<keyword evidence="2" id="KW-0732">Signal</keyword>
<feature type="chain" id="PRO_5018074904" description="Tripartite tricarboxylate transporter family receptor" evidence="2">
    <location>
        <begin position="28"/>
        <end position="183"/>
    </location>
</feature>
<organism evidence="3 4">
    <name type="scientific">Variovorax beijingensis</name>
    <dbReference type="NCBI Taxonomy" id="2496117"/>
    <lineage>
        <taxon>Bacteria</taxon>
        <taxon>Pseudomonadati</taxon>
        <taxon>Pseudomonadota</taxon>
        <taxon>Betaproteobacteria</taxon>
        <taxon>Burkholderiales</taxon>
        <taxon>Comamonadaceae</taxon>
        <taxon>Variovorax</taxon>
    </lineage>
</organism>
<proteinExistence type="inferred from homology"/>
<evidence type="ECO:0000256" key="1">
    <source>
        <dbReference type="ARBA" id="ARBA00006987"/>
    </source>
</evidence>
<dbReference type="Gene3D" id="3.40.190.150">
    <property type="entry name" value="Bordetella uptake gene, domain 1"/>
    <property type="match status" value="1"/>
</dbReference>
<evidence type="ECO:0000313" key="3">
    <source>
        <dbReference type="EMBL" id="RRH90313.1"/>
    </source>
</evidence>
<comment type="caution">
    <text evidence="3">The sequence shown here is derived from an EMBL/GenBank/DDBJ whole genome shotgun (WGS) entry which is preliminary data.</text>
</comment>
<accession>A0A3P3EVF3</accession>
<dbReference type="Gene3D" id="3.40.190.10">
    <property type="entry name" value="Periplasmic binding protein-like II"/>
    <property type="match status" value="1"/>
</dbReference>
<evidence type="ECO:0000313" key="4">
    <source>
        <dbReference type="Proteomes" id="UP000271590"/>
    </source>
</evidence>
<sequence length="183" mass="19908">MKVLLPRRSLLAAGVLACTWICSPVVARSQAGSAPPLKLIVPFPAGGPADFIGRLLADKLKEEMGRVVIVDNRPGAGMRLAAEVLKNSTPDGNTVLLSPIDPITVAPLIYDNMRYARKDFLPVTDVVQYPFGIAVKSSSPYKTLDQIALASHQEPRYEAASHAWYSSQNGRRRNCARIDRGIL</sequence>
<name>A0A3P3EVF3_9BURK</name>
<dbReference type="AlphaFoldDB" id="A0A3P3EVF3"/>
<evidence type="ECO:0008006" key="5">
    <source>
        <dbReference type="Google" id="ProtNLM"/>
    </source>
</evidence>
<dbReference type="EMBL" id="RQXU01000003">
    <property type="protein sequence ID" value="RRH90313.1"/>
    <property type="molecule type" value="Genomic_DNA"/>
</dbReference>
<reference evidence="3 4" key="1">
    <citation type="submission" date="2018-11" db="EMBL/GenBank/DDBJ databases">
        <title>The genome of Variovorax sp T529.</title>
        <authorList>
            <person name="Gao J."/>
        </authorList>
    </citation>
    <scope>NUCLEOTIDE SEQUENCE [LARGE SCALE GENOMIC DNA]</scope>
    <source>
        <strain evidence="3 4">T529</strain>
    </source>
</reference>
<dbReference type="PANTHER" id="PTHR42928:SF5">
    <property type="entry name" value="BLR1237 PROTEIN"/>
    <property type="match status" value="1"/>
</dbReference>
<dbReference type="InterPro" id="IPR042100">
    <property type="entry name" value="Bug_dom1"/>
</dbReference>
<dbReference type="Pfam" id="PF03401">
    <property type="entry name" value="TctC"/>
    <property type="match status" value="1"/>
</dbReference>
<dbReference type="InterPro" id="IPR005064">
    <property type="entry name" value="BUG"/>
</dbReference>
<protein>
    <recommendedName>
        <fullName evidence="5">Tripartite tricarboxylate transporter family receptor</fullName>
    </recommendedName>
</protein>
<dbReference type="Proteomes" id="UP000271590">
    <property type="component" value="Unassembled WGS sequence"/>
</dbReference>
<feature type="signal peptide" evidence="2">
    <location>
        <begin position="1"/>
        <end position="27"/>
    </location>
</feature>
<evidence type="ECO:0000256" key="2">
    <source>
        <dbReference type="SAM" id="SignalP"/>
    </source>
</evidence>
<gene>
    <name evidence="3" type="ORF">EH244_06060</name>
</gene>
<comment type="similarity">
    <text evidence="1">Belongs to the UPF0065 (bug) family.</text>
</comment>